<organism evidence="1 2">
    <name type="scientific">Panagrolaimus davidi</name>
    <dbReference type="NCBI Taxonomy" id="227884"/>
    <lineage>
        <taxon>Eukaryota</taxon>
        <taxon>Metazoa</taxon>
        <taxon>Ecdysozoa</taxon>
        <taxon>Nematoda</taxon>
        <taxon>Chromadorea</taxon>
        <taxon>Rhabditida</taxon>
        <taxon>Tylenchina</taxon>
        <taxon>Panagrolaimomorpha</taxon>
        <taxon>Panagrolaimoidea</taxon>
        <taxon>Panagrolaimidae</taxon>
        <taxon>Panagrolaimus</taxon>
    </lineage>
</organism>
<evidence type="ECO:0000313" key="2">
    <source>
        <dbReference type="WBParaSite" id="PDA_v2.g3109.t1"/>
    </source>
</evidence>
<accession>A0A914QGT2</accession>
<name>A0A914QGT2_9BILA</name>
<protein>
    <submittedName>
        <fullName evidence="2">Uncharacterized protein</fullName>
    </submittedName>
</protein>
<evidence type="ECO:0000313" key="1">
    <source>
        <dbReference type="Proteomes" id="UP000887578"/>
    </source>
</evidence>
<proteinExistence type="predicted"/>
<keyword evidence="1" id="KW-1185">Reference proteome</keyword>
<dbReference type="WBParaSite" id="PDA_v2.g3109.t1">
    <property type="protein sequence ID" value="PDA_v2.g3109.t1"/>
    <property type="gene ID" value="PDA_v2.g3109"/>
</dbReference>
<dbReference type="Proteomes" id="UP000887578">
    <property type="component" value="Unplaced"/>
</dbReference>
<sequence length="167" mass="19229">MLYLSDQTISYNDFVFVSSNVETIGLSRVVVKNEDVTIVPLEKLVKALPKINDVHLTDDRLSSSITLNTVKELLTIPHFSKISKISLHEIPETFDVETYFAFIKKIKQIKFGLLFQLSISDAYKTRLEAIFDEILQTENHDYKVPFIHFWGCDQKKCRILGSLSDKD</sequence>
<reference evidence="2" key="1">
    <citation type="submission" date="2022-11" db="UniProtKB">
        <authorList>
            <consortium name="WormBaseParasite"/>
        </authorList>
    </citation>
    <scope>IDENTIFICATION</scope>
</reference>
<dbReference type="AlphaFoldDB" id="A0A914QGT2"/>